<gene>
    <name evidence="9" type="ORF">Bathy09g01340</name>
</gene>
<dbReference type="InterPro" id="IPR036671">
    <property type="entry name" value="DPH_MB_sf"/>
</dbReference>
<dbReference type="SUPFAM" id="SSF144217">
    <property type="entry name" value="CSL zinc finger"/>
    <property type="match status" value="1"/>
</dbReference>
<dbReference type="GeneID" id="19013641"/>
<evidence type="ECO:0000256" key="6">
    <source>
        <dbReference type="ARBA" id="ARBA00041070"/>
    </source>
</evidence>
<feature type="domain" description="DPH-type MB" evidence="8">
    <location>
        <begin position="6"/>
        <end position="62"/>
    </location>
</feature>
<evidence type="ECO:0000259" key="8">
    <source>
        <dbReference type="PROSITE" id="PS51074"/>
    </source>
</evidence>
<accession>K8FII0</accession>
<protein>
    <recommendedName>
        <fullName evidence="6">Diphthamide biosynthesis protein 3</fullName>
    </recommendedName>
</protein>
<evidence type="ECO:0000256" key="3">
    <source>
        <dbReference type="ARBA" id="ARBA00023004"/>
    </source>
</evidence>
<keyword evidence="2" id="KW-0479">Metal-binding</keyword>
<evidence type="ECO:0000313" key="9">
    <source>
        <dbReference type="EMBL" id="CCO66884.1"/>
    </source>
</evidence>
<evidence type="ECO:0000256" key="5">
    <source>
        <dbReference type="ARBA" id="ARBA00036267"/>
    </source>
</evidence>
<name>K8FII0_9CHLO</name>
<dbReference type="GO" id="GO:0017183">
    <property type="term" value="P:protein histidyl modification to diphthamide"/>
    <property type="evidence" value="ECO:0007669"/>
    <property type="project" value="InterPro"/>
</dbReference>
<keyword evidence="10" id="KW-1185">Reference proteome</keyword>
<comment type="pathway">
    <text evidence="1">Protein modification; peptidyl-diphthamide biosynthesis.</text>
</comment>
<evidence type="ECO:0000256" key="7">
    <source>
        <dbReference type="ARBA" id="ARBA00048125"/>
    </source>
</evidence>
<dbReference type="GO" id="GO:0046872">
    <property type="term" value="F:metal ion binding"/>
    <property type="evidence" value="ECO:0007669"/>
    <property type="project" value="UniProtKB-KW"/>
</dbReference>
<dbReference type="eggNOG" id="KOG2923">
    <property type="taxonomic scope" value="Eukaryota"/>
</dbReference>
<dbReference type="Proteomes" id="UP000198341">
    <property type="component" value="Chromosome 9"/>
</dbReference>
<comment type="catalytic activity">
    <reaction evidence="7">
        <text>2 [3Fe-4S](0)-[protein] + 2 Fe(2+)-[Dph3] + NADH = 2 [4Fe-4S](1+)-[protein] + 2 [Dph3] + NAD(+) + H(+)</text>
        <dbReference type="Rhea" id="RHEA:71239"/>
        <dbReference type="Rhea" id="RHEA-COMP:17997"/>
        <dbReference type="Rhea" id="RHEA-COMP:17998"/>
        <dbReference type="Rhea" id="RHEA-COMP:18001"/>
        <dbReference type="Rhea" id="RHEA-COMP:18002"/>
        <dbReference type="ChEBI" id="CHEBI:15378"/>
        <dbReference type="ChEBI" id="CHEBI:29033"/>
        <dbReference type="ChEBI" id="CHEBI:33723"/>
        <dbReference type="ChEBI" id="CHEBI:47402"/>
        <dbReference type="ChEBI" id="CHEBI:57540"/>
        <dbReference type="ChEBI" id="CHEBI:57945"/>
        <dbReference type="ChEBI" id="CHEBI:83228"/>
    </reaction>
</comment>
<dbReference type="PROSITE" id="PS51074">
    <property type="entry name" value="DPH_MB"/>
    <property type="match status" value="1"/>
</dbReference>
<evidence type="ECO:0000256" key="1">
    <source>
        <dbReference type="ARBA" id="ARBA00005156"/>
    </source>
</evidence>
<dbReference type="RefSeq" id="XP_007511324.1">
    <property type="nucleotide sequence ID" value="XM_007511262.1"/>
</dbReference>
<dbReference type="KEGG" id="bpg:Bathy09g01340"/>
<dbReference type="EMBL" id="FO082270">
    <property type="protein sequence ID" value="CCO66884.1"/>
    <property type="molecule type" value="Genomic_DNA"/>
</dbReference>
<organism evidence="9 10">
    <name type="scientific">Bathycoccus prasinos</name>
    <dbReference type="NCBI Taxonomy" id="41875"/>
    <lineage>
        <taxon>Eukaryota</taxon>
        <taxon>Viridiplantae</taxon>
        <taxon>Chlorophyta</taxon>
        <taxon>Mamiellophyceae</taxon>
        <taxon>Mamiellales</taxon>
        <taxon>Bathycoccaceae</taxon>
        <taxon>Bathycoccus</taxon>
    </lineage>
</organism>
<dbReference type="PANTHER" id="PTHR21454">
    <property type="entry name" value="DPH3 HOMOLOG-RELATED"/>
    <property type="match status" value="1"/>
</dbReference>
<dbReference type="Gene3D" id="3.10.660.10">
    <property type="entry name" value="DPH Zinc finger"/>
    <property type="match status" value="1"/>
</dbReference>
<evidence type="ECO:0000313" key="10">
    <source>
        <dbReference type="Proteomes" id="UP000198341"/>
    </source>
</evidence>
<comment type="catalytic activity">
    <reaction evidence="5">
        <text>[3Fe-4S](1+)-[protein] + Fe(2+)-[Dph3] = [3Fe-4S](0)-[protein] + Fe(3+)-[Dph3]</text>
        <dbReference type="Rhea" id="RHEA:71235"/>
        <dbReference type="Rhea" id="RHEA-COMP:17996"/>
        <dbReference type="Rhea" id="RHEA-COMP:17997"/>
        <dbReference type="Rhea" id="RHEA-COMP:18002"/>
        <dbReference type="Rhea" id="RHEA-COMP:18003"/>
        <dbReference type="ChEBI" id="CHEBI:29033"/>
        <dbReference type="ChEBI" id="CHEBI:29034"/>
        <dbReference type="ChEBI" id="CHEBI:33751"/>
        <dbReference type="ChEBI" id="CHEBI:47402"/>
        <dbReference type="ChEBI" id="CHEBI:83228"/>
    </reaction>
</comment>
<evidence type="ECO:0000256" key="2">
    <source>
        <dbReference type="ARBA" id="ARBA00022723"/>
    </source>
</evidence>
<dbReference type="InterPro" id="IPR007872">
    <property type="entry name" value="DPH_MB_dom"/>
</dbReference>
<dbReference type="PANTHER" id="PTHR21454:SF31">
    <property type="entry name" value="DIPHTHAMIDE BIOSYNTHESIS PROTEIN 3"/>
    <property type="match status" value="1"/>
</dbReference>
<proteinExistence type="inferred from homology"/>
<dbReference type="STRING" id="41875.K8FII0"/>
<dbReference type="AlphaFoldDB" id="K8FII0"/>
<dbReference type="Pfam" id="PF05207">
    <property type="entry name" value="Zn_ribbon_CSL"/>
    <property type="match status" value="1"/>
</dbReference>
<dbReference type="OrthoDB" id="66964at2759"/>
<reference evidence="9 10" key="1">
    <citation type="submission" date="2011-10" db="EMBL/GenBank/DDBJ databases">
        <authorList>
            <person name="Genoscope - CEA"/>
        </authorList>
    </citation>
    <scope>NUCLEOTIDE SEQUENCE [LARGE SCALE GENOMIC DNA]</scope>
    <source>
        <strain evidence="9 10">RCC 1105</strain>
    </source>
</reference>
<dbReference type="InterPro" id="IPR044248">
    <property type="entry name" value="DPH3/4-like"/>
</dbReference>
<dbReference type="FunFam" id="3.10.660.10:FF:000001">
    <property type="entry name" value="Diphthamide biosynthesis 3"/>
    <property type="match status" value="1"/>
</dbReference>
<sequence length="84" mass="9231">MTGGGSYDEVDLEDMDWNESLKEFTYSCPCGDIFRITLEELKDGEEIARCPSCSLVLTVIYDPDELPSITNVEAATSGTTEEIA</sequence>
<evidence type="ECO:0000256" key="4">
    <source>
        <dbReference type="ARBA" id="ARBA00024032"/>
    </source>
</evidence>
<comment type="similarity">
    <text evidence="4">Belongs to the DPH3 family.</text>
</comment>
<keyword evidence="3" id="KW-0408">Iron</keyword>